<sequence length="454" mass="50841">MMQKDLAEYLFGRKAPSHLPSRVYQSIADQQAQSERLISWFQLLLVSFFGLLYAIAPKPPAQMELHPVPWILSIYLAFTMVRLIIASRGRLPEWLLRISLAMDMSLLMVLIWSFHIQYDQPPAFYLKAPTMVYVFIFIALRTLRFDPRHILLAGFAAAIGWATLVGYVIYMDNGMMVITRDYIKYMTSNAILIGAEIDKIISILMVTIILAVAVARAKRVFERNVFDSMAAQDLSRFVSPEIADRITHADEEIKRGDAEEKFCTVMFTDIEGFSTVAEKVSAIELSNMLNDYFDAMSEIISRHGGVITQYQGDLMLITFNAVTANEKHAQNAVQTALEIQEATKNRLFGPGYALRTRCGINSGDIAIGAIGAQDRLVFTVHGDDVNVAARLEGMNKEFGSYILVGENTVQSCATQFNFSEIGHIQVRGRTGKTGIYSPDIATGFSNDHDRGEEQ</sequence>
<keyword evidence="1" id="KW-0812">Transmembrane</keyword>
<dbReference type="RefSeq" id="WP_245956948.1">
    <property type="nucleotide sequence ID" value="NZ_QRDW01000001.1"/>
</dbReference>
<dbReference type="GO" id="GO:0004016">
    <property type="term" value="F:adenylate cyclase activity"/>
    <property type="evidence" value="ECO:0007669"/>
    <property type="project" value="UniProtKB-ARBA"/>
</dbReference>
<feature type="domain" description="Guanylate cyclase" evidence="2">
    <location>
        <begin position="264"/>
        <end position="392"/>
    </location>
</feature>
<feature type="transmembrane region" description="Helical" evidence="1">
    <location>
        <begin position="94"/>
        <end position="118"/>
    </location>
</feature>
<keyword evidence="1" id="KW-1133">Transmembrane helix</keyword>
<dbReference type="GO" id="GO:0009190">
    <property type="term" value="P:cyclic nucleotide biosynthetic process"/>
    <property type="evidence" value="ECO:0007669"/>
    <property type="project" value="InterPro"/>
</dbReference>
<comment type="caution">
    <text evidence="3">The sequence shown here is derived from an EMBL/GenBank/DDBJ whole genome shotgun (WGS) entry which is preliminary data.</text>
</comment>
<dbReference type="Pfam" id="PF00211">
    <property type="entry name" value="Guanylate_cyc"/>
    <property type="match status" value="1"/>
</dbReference>
<feature type="transmembrane region" description="Helical" evidence="1">
    <location>
        <begin position="68"/>
        <end position="85"/>
    </location>
</feature>
<evidence type="ECO:0000259" key="2">
    <source>
        <dbReference type="PROSITE" id="PS50125"/>
    </source>
</evidence>
<dbReference type="InterPro" id="IPR029787">
    <property type="entry name" value="Nucleotide_cyclase"/>
</dbReference>
<feature type="transmembrane region" description="Helical" evidence="1">
    <location>
        <begin position="37"/>
        <end position="56"/>
    </location>
</feature>
<evidence type="ECO:0000313" key="3">
    <source>
        <dbReference type="EMBL" id="RED53881.1"/>
    </source>
</evidence>
<gene>
    <name evidence="3" type="ORF">DFP90_101680</name>
</gene>
<feature type="transmembrane region" description="Helical" evidence="1">
    <location>
        <begin position="190"/>
        <end position="214"/>
    </location>
</feature>
<dbReference type="AlphaFoldDB" id="A0A3D9HWX0"/>
<organism evidence="3 4">
    <name type="scientific">Aestuariispira insulae</name>
    <dbReference type="NCBI Taxonomy" id="1461337"/>
    <lineage>
        <taxon>Bacteria</taxon>
        <taxon>Pseudomonadati</taxon>
        <taxon>Pseudomonadota</taxon>
        <taxon>Alphaproteobacteria</taxon>
        <taxon>Rhodospirillales</taxon>
        <taxon>Kiloniellaceae</taxon>
        <taxon>Aestuariispira</taxon>
    </lineage>
</organism>
<dbReference type="Proteomes" id="UP000256845">
    <property type="component" value="Unassembled WGS sequence"/>
</dbReference>
<dbReference type="CDD" id="cd07302">
    <property type="entry name" value="CHD"/>
    <property type="match status" value="1"/>
</dbReference>
<keyword evidence="4" id="KW-1185">Reference proteome</keyword>
<dbReference type="Gene3D" id="3.30.70.1230">
    <property type="entry name" value="Nucleotide cyclase"/>
    <property type="match status" value="1"/>
</dbReference>
<dbReference type="PANTHER" id="PTHR43081">
    <property type="entry name" value="ADENYLATE CYCLASE, TERMINAL-DIFFERENTIATION SPECIFIC-RELATED"/>
    <property type="match status" value="1"/>
</dbReference>
<name>A0A3D9HWX0_9PROT</name>
<dbReference type="GO" id="GO:0035556">
    <property type="term" value="P:intracellular signal transduction"/>
    <property type="evidence" value="ECO:0007669"/>
    <property type="project" value="InterPro"/>
</dbReference>
<evidence type="ECO:0000256" key="1">
    <source>
        <dbReference type="SAM" id="Phobius"/>
    </source>
</evidence>
<feature type="transmembrane region" description="Helical" evidence="1">
    <location>
        <begin position="150"/>
        <end position="170"/>
    </location>
</feature>
<dbReference type="InterPro" id="IPR001054">
    <property type="entry name" value="A/G_cyclase"/>
</dbReference>
<evidence type="ECO:0000313" key="4">
    <source>
        <dbReference type="Proteomes" id="UP000256845"/>
    </source>
</evidence>
<keyword evidence="1" id="KW-0472">Membrane</keyword>
<dbReference type="SMART" id="SM00044">
    <property type="entry name" value="CYCc"/>
    <property type="match status" value="1"/>
</dbReference>
<protein>
    <submittedName>
        <fullName evidence="3">Adenylate cyclase</fullName>
    </submittedName>
</protein>
<feature type="transmembrane region" description="Helical" evidence="1">
    <location>
        <begin position="124"/>
        <end position="143"/>
    </location>
</feature>
<dbReference type="InterPro" id="IPR050697">
    <property type="entry name" value="Adenylyl/Guanylyl_Cyclase_3/4"/>
</dbReference>
<dbReference type="PANTHER" id="PTHR43081:SF1">
    <property type="entry name" value="ADENYLATE CYCLASE, TERMINAL-DIFFERENTIATION SPECIFIC"/>
    <property type="match status" value="1"/>
</dbReference>
<proteinExistence type="predicted"/>
<dbReference type="PROSITE" id="PS50125">
    <property type="entry name" value="GUANYLATE_CYCLASE_2"/>
    <property type="match status" value="1"/>
</dbReference>
<accession>A0A3D9HWX0</accession>
<reference evidence="3 4" key="1">
    <citation type="submission" date="2018-07" db="EMBL/GenBank/DDBJ databases">
        <title>Genomic Encyclopedia of Type Strains, Phase III (KMG-III): the genomes of soil and plant-associated and newly described type strains.</title>
        <authorList>
            <person name="Whitman W."/>
        </authorList>
    </citation>
    <scope>NUCLEOTIDE SEQUENCE [LARGE SCALE GENOMIC DNA]</scope>
    <source>
        <strain evidence="3 4">CECT 8488</strain>
    </source>
</reference>
<dbReference type="SUPFAM" id="SSF55073">
    <property type="entry name" value="Nucleotide cyclase"/>
    <property type="match status" value="1"/>
</dbReference>
<dbReference type="EMBL" id="QRDW01000001">
    <property type="protein sequence ID" value="RED53881.1"/>
    <property type="molecule type" value="Genomic_DNA"/>
</dbReference>